<dbReference type="InterPro" id="IPR011050">
    <property type="entry name" value="Pectin_lyase_fold/virulence"/>
</dbReference>
<dbReference type="Gene3D" id="2.160.20.10">
    <property type="entry name" value="Single-stranded right-handed beta-helix, Pectin lyase-like"/>
    <property type="match status" value="1"/>
</dbReference>
<name>A0AA42B8Y7_9GAMM</name>
<dbReference type="RefSeq" id="WP_251262541.1">
    <property type="nucleotide sequence ID" value="NZ_JAMQGP010000008.1"/>
</dbReference>
<feature type="region of interest" description="Disordered" evidence="1">
    <location>
        <begin position="31"/>
        <end position="64"/>
    </location>
</feature>
<keyword evidence="4" id="KW-1185">Reference proteome</keyword>
<protein>
    <submittedName>
        <fullName evidence="3">Uncharacterized protein</fullName>
    </submittedName>
</protein>
<proteinExistence type="predicted"/>
<accession>A0AA42B8Y7</accession>
<dbReference type="EMBL" id="JAMQGP010000008">
    <property type="protein sequence ID" value="MCM2681068.1"/>
    <property type="molecule type" value="Genomic_DNA"/>
</dbReference>
<feature type="chain" id="PRO_5041224776" evidence="2">
    <location>
        <begin position="26"/>
        <end position="615"/>
    </location>
</feature>
<evidence type="ECO:0000256" key="1">
    <source>
        <dbReference type="SAM" id="MobiDB-lite"/>
    </source>
</evidence>
<gene>
    <name evidence="3" type="ORF">NAF29_15540</name>
</gene>
<keyword evidence="2" id="KW-0732">Signal</keyword>
<dbReference type="Proteomes" id="UP001165393">
    <property type="component" value="Unassembled WGS sequence"/>
</dbReference>
<dbReference type="InterPro" id="IPR012334">
    <property type="entry name" value="Pectin_lyas_fold"/>
</dbReference>
<reference evidence="3 4" key="1">
    <citation type="journal article" date="2013" name="Antonie Van Leeuwenhoek">
        <title>Echinimonas agarilytica gen. nov., sp. nov., a new gammaproteobacterium isolated from the sea urchin Strongylocentrotus intermedius.</title>
        <authorList>
            <person name="Nedashkovskaya O.I."/>
            <person name="Stenkova A.M."/>
            <person name="Zhukova N.V."/>
            <person name="Van Trappen S."/>
            <person name="Lee J.S."/>
            <person name="Kim S.B."/>
        </authorList>
    </citation>
    <scope>NUCLEOTIDE SEQUENCE [LARGE SCALE GENOMIC DNA]</scope>
    <source>
        <strain evidence="3 4">KMM 6351</strain>
    </source>
</reference>
<comment type="caution">
    <text evidence="3">The sequence shown here is derived from an EMBL/GenBank/DDBJ whole genome shotgun (WGS) entry which is preliminary data.</text>
</comment>
<sequence>MKKTAPPRLVTLALLIPLLSLTACSGGSSNATSSNVATDVIPPHLPAPIEPSPEDSPVTLTDTDLNGYSGPDIGFFENRVLDDEPEILYAVENFTRTTNDTSRLKQALNRASEEDDGGVVRLKPAANGANTRFSLAHVAVPSNIRLEVDPDVVLEMRGIKELEFPTGSATNRPNRQFLFSFGRSNGPKNLLEQRVVNVEITSTDPTRNFTVDARTNMPISYGLMSGGNGGGQVNLTRAIPFGFFYVENFATSNVTIEDNHTESVSVQMFADADYQDGAYAYRFGSTPVFLNHRYVKNPSGSANLNIPMNEANIPLTTNANNEFIDESGNVISDIFAIRRNPTYGRTPVKGSIKNIRAINAHTGYGAVQVYGGDWIEIDNIDAFNGIGVRVEAGNGTDTDNFNRSGPYYSSMNKIKISNVTVTQGFTGVWLKPHSKIMKDISVENIEAIDSGTALLIGKGSFACHLKCRDLTRGRINNLEIKGDIVLRQTIFDRPVAEVGNLATYFLSQSNREHLAAQTQKSLTTISRNDLEHNVSGERWYLIFPTAPVLALSQLSATEIGNQSSKEGFYPVDLSQANIMQDGLALADDETERPDILYRSDMKTPNGQVATDFIFK</sequence>
<dbReference type="PROSITE" id="PS51257">
    <property type="entry name" value="PROKAR_LIPOPROTEIN"/>
    <property type="match status" value="1"/>
</dbReference>
<organism evidence="3 4">
    <name type="scientific">Echinimonas agarilytica</name>
    <dbReference type="NCBI Taxonomy" id="1215918"/>
    <lineage>
        <taxon>Bacteria</taxon>
        <taxon>Pseudomonadati</taxon>
        <taxon>Pseudomonadota</taxon>
        <taxon>Gammaproteobacteria</taxon>
        <taxon>Alteromonadales</taxon>
        <taxon>Echinimonadaceae</taxon>
        <taxon>Echinimonas</taxon>
    </lineage>
</organism>
<evidence type="ECO:0000313" key="3">
    <source>
        <dbReference type="EMBL" id="MCM2681068.1"/>
    </source>
</evidence>
<dbReference type="SUPFAM" id="SSF51126">
    <property type="entry name" value="Pectin lyase-like"/>
    <property type="match status" value="1"/>
</dbReference>
<evidence type="ECO:0000313" key="4">
    <source>
        <dbReference type="Proteomes" id="UP001165393"/>
    </source>
</evidence>
<feature type="signal peptide" evidence="2">
    <location>
        <begin position="1"/>
        <end position="25"/>
    </location>
</feature>
<dbReference type="AlphaFoldDB" id="A0AA42B8Y7"/>
<evidence type="ECO:0000256" key="2">
    <source>
        <dbReference type="SAM" id="SignalP"/>
    </source>
</evidence>